<feature type="domain" description="SnoaL-like" evidence="1">
    <location>
        <begin position="24"/>
        <end position="112"/>
    </location>
</feature>
<dbReference type="InterPro" id="IPR037401">
    <property type="entry name" value="SnoaL-like"/>
</dbReference>
<evidence type="ECO:0000259" key="1">
    <source>
        <dbReference type="Pfam" id="PF12680"/>
    </source>
</evidence>
<comment type="caution">
    <text evidence="2">The sequence shown here is derived from an EMBL/GenBank/DDBJ whole genome shotgun (WGS) entry which is preliminary data.</text>
</comment>
<organism evidence="2 3">
    <name type="scientific">Luteimonas viscosa</name>
    <dbReference type="NCBI Taxonomy" id="1132694"/>
    <lineage>
        <taxon>Bacteria</taxon>
        <taxon>Pseudomonadati</taxon>
        <taxon>Pseudomonadota</taxon>
        <taxon>Gammaproteobacteria</taxon>
        <taxon>Lysobacterales</taxon>
        <taxon>Lysobacteraceae</taxon>
        <taxon>Luteimonas</taxon>
    </lineage>
</organism>
<dbReference type="SUPFAM" id="SSF54427">
    <property type="entry name" value="NTF2-like"/>
    <property type="match status" value="1"/>
</dbReference>
<dbReference type="AlphaFoldDB" id="A0A5D4XS36"/>
<protein>
    <submittedName>
        <fullName evidence="2">Nuclear transport factor 2 family protein</fullName>
    </submittedName>
</protein>
<dbReference type="EMBL" id="VTFT01000001">
    <property type="protein sequence ID" value="TYT26571.1"/>
    <property type="molecule type" value="Genomic_DNA"/>
</dbReference>
<dbReference type="Proteomes" id="UP000324973">
    <property type="component" value="Unassembled WGS sequence"/>
</dbReference>
<dbReference type="Pfam" id="PF12680">
    <property type="entry name" value="SnoaL_2"/>
    <property type="match status" value="1"/>
</dbReference>
<keyword evidence="3" id="KW-1185">Reference proteome</keyword>
<dbReference type="RefSeq" id="WP_149103122.1">
    <property type="nucleotide sequence ID" value="NZ_VTFT01000001.1"/>
</dbReference>
<dbReference type="InterPro" id="IPR032710">
    <property type="entry name" value="NTF2-like_dom_sf"/>
</dbReference>
<sequence>MTTPMDYDTLMQANLTRVFGEHDPGRRIEAIAALYAADAALYEPHAVARGHAAINAAVTTLLAGLPPDFVFTAQGPAVGHHGLGRLRWNAGPAGGPAAVTGMDVAQVDRGRIHALHVFIDPANA</sequence>
<proteinExistence type="predicted"/>
<gene>
    <name evidence="2" type="ORF">FZO89_10055</name>
</gene>
<reference evidence="2 3" key="1">
    <citation type="submission" date="2019-08" db="EMBL/GenBank/DDBJ databases">
        <title>Luteimonas viscosus sp. nov., isolated from soil of a sunflower field.</title>
        <authorList>
            <person name="Jianli Z."/>
            <person name="Ying Z."/>
        </authorList>
    </citation>
    <scope>NUCLEOTIDE SEQUENCE [LARGE SCALE GENOMIC DNA]</scope>
    <source>
        <strain evidence="2 3">XBU10</strain>
    </source>
</reference>
<dbReference type="Gene3D" id="3.10.450.50">
    <property type="match status" value="1"/>
</dbReference>
<dbReference type="OrthoDB" id="7064268at2"/>
<name>A0A5D4XS36_9GAMM</name>
<accession>A0A5D4XS36</accession>
<evidence type="ECO:0000313" key="2">
    <source>
        <dbReference type="EMBL" id="TYT26571.1"/>
    </source>
</evidence>
<evidence type="ECO:0000313" key="3">
    <source>
        <dbReference type="Proteomes" id="UP000324973"/>
    </source>
</evidence>